<feature type="compositionally biased region" description="Low complexity" evidence="1">
    <location>
        <begin position="368"/>
        <end position="412"/>
    </location>
</feature>
<gene>
    <name evidence="2" type="ORF">THAOC_10492</name>
</gene>
<organism evidence="2 3">
    <name type="scientific">Thalassiosira oceanica</name>
    <name type="common">Marine diatom</name>
    <dbReference type="NCBI Taxonomy" id="159749"/>
    <lineage>
        <taxon>Eukaryota</taxon>
        <taxon>Sar</taxon>
        <taxon>Stramenopiles</taxon>
        <taxon>Ochrophyta</taxon>
        <taxon>Bacillariophyta</taxon>
        <taxon>Coscinodiscophyceae</taxon>
        <taxon>Thalassiosirophycidae</taxon>
        <taxon>Thalassiosirales</taxon>
        <taxon>Thalassiosiraceae</taxon>
        <taxon>Thalassiosira</taxon>
    </lineage>
</organism>
<feature type="compositionally biased region" description="Low complexity" evidence="1">
    <location>
        <begin position="433"/>
        <end position="444"/>
    </location>
</feature>
<sequence>MPGGSCDRDSRPSHASELTSEKIHSYLKTSTTIAPHPLNPSTHRSLHGYDRTMLFDKLAASKLSSLPAANGIHKHPLTAKQASPDANNDAKVIRRRLKTIAVDNVHAEDEQFDIGILRNDPAAHRRRLQDTICGISSAFLNVLLSVGENGELDYLDYDAFAEQALPICKRGYTTEDGSKQSLADCFSETGLIIEEYAAAIAGLACSLACTTEDLNYCCSYQQFCNNAYVDSTSERAQASCALAECCYDNEGSTETCFQGSYPTTSSSTWHGCTPDDGGSAYAYSCCVYGQMCDLQRKDLAATYPVTSHYWSLETACEVADCCKETDNDLILACQMQLLPGLQVTTTTATPSGEPKPAGTEAAVTEPQTTTKATAAAETTTAAVTETKTEATTTAEATASAAEATTAVAVEASDPPEDTEEEYDPSLGIAGDTSMSMPSSASGSATIPAAEMDSPATTPTLESTVAALSSSSGTSPGTSPGTTISPTVEKTTTTLAPVIEEPNEPSASSHIKAATCVMGVAIAVISLWV</sequence>
<protein>
    <submittedName>
        <fullName evidence="2">Uncharacterized protein</fullName>
    </submittedName>
</protein>
<evidence type="ECO:0000256" key="1">
    <source>
        <dbReference type="SAM" id="MobiDB-lite"/>
    </source>
</evidence>
<feature type="region of interest" description="Disordered" evidence="1">
    <location>
        <begin position="345"/>
        <end position="444"/>
    </location>
</feature>
<comment type="caution">
    <text evidence="2">The sequence shown here is derived from an EMBL/GenBank/DDBJ whole genome shotgun (WGS) entry which is preliminary data.</text>
</comment>
<evidence type="ECO:0000313" key="3">
    <source>
        <dbReference type="Proteomes" id="UP000266841"/>
    </source>
</evidence>
<proteinExistence type="predicted"/>
<keyword evidence="3" id="KW-1185">Reference proteome</keyword>
<dbReference type="AlphaFoldDB" id="K0SPV7"/>
<feature type="region of interest" description="Disordered" evidence="1">
    <location>
        <begin position="462"/>
        <end position="486"/>
    </location>
</feature>
<feature type="compositionally biased region" description="Low complexity" evidence="1">
    <location>
        <begin position="468"/>
        <end position="486"/>
    </location>
</feature>
<name>K0SPV7_THAOC</name>
<reference evidence="2 3" key="1">
    <citation type="journal article" date="2012" name="Genome Biol.">
        <title>Genome and low-iron response of an oceanic diatom adapted to chronic iron limitation.</title>
        <authorList>
            <person name="Lommer M."/>
            <person name="Specht M."/>
            <person name="Roy A.S."/>
            <person name="Kraemer L."/>
            <person name="Andreson R."/>
            <person name="Gutowska M.A."/>
            <person name="Wolf J."/>
            <person name="Bergner S.V."/>
            <person name="Schilhabel M.B."/>
            <person name="Klostermeier U.C."/>
            <person name="Beiko R.G."/>
            <person name="Rosenstiel P."/>
            <person name="Hippler M."/>
            <person name="Laroche J."/>
        </authorList>
    </citation>
    <scope>NUCLEOTIDE SEQUENCE [LARGE SCALE GENOMIC DNA]</scope>
    <source>
        <strain evidence="2 3">CCMP1005</strain>
    </source>
</reference>
<evidence type="ECO:0000313" key="2">
    <source>
        <dbReference type="EMBL" id="EJK68333.1"/>
    </source>
</evidence>
<accession>K0SPV7</accession>
<dbReference type="EMBL" id="AGNL01011531">
    <property type="protein sequence ID" value="EJK68333.1"/>
    <property type="molecule type" value="Genomic_DNA"/>
</dbReference>
<feature type="compositionally biased region" description="Acidic residues" evidence="1">
    <location>
        <begin position="413"/>
        <end position="423"/>
    </location>
</feature>
<dbReference type="Proteomes" id="UP000266841">
    <property type="component" value="Unassembled WGS sequence"/>
</dbReference>